<proteinExistence type="predicted"/>
<protein>
    <recommendedName>
        <fullName evidence="3">Serine-threonine/tyrosine-protein kinase catalytic domain-containing protein</fullName>
    </recommendedName>
</protein>
<keyword evidence="1" id="KW-0175">Coiled coil</keyword>
<dbReference type="VEuPathDB" id="ToxoDB:ETH_00033965"/>
<keyword evidence="5" id="KW-1185">Reference proteome</keyword>
<dbReference type="Proteomes" id="UP000030747">
    <property type="component" value="Unassembled WGS sequence"/>
</dbReference>
<evidence type="ECO:0000256" key="1">
    <source>
        <dbReference type="SAM" id="Coils"/>
    </source>
</evidence>
<feature type="region of interest" description="Disordered" evidence="2">
    <location>
        <begin position="48"/>
        <end position="67"/>
    </location>
</feature>
<evidence type="ECO:0000259" key="3">
    <source>
        <dbReference type="Pfam" id="PF07714"/>
    </source>
</evidence>
<feature type="region of interest" description="Disordered" evidence="2">
    <location>
        <begin position="1"/>
        <end position="20"/>
    </location>
</feature>
<evidence type="ECO:0000313" key="5">
    <source>
        <dbReference type="Proteomes" id="UP000030747"/>
    </source>
</evidence>
<evidence type="ECO:0000256" key="2">
    <source>
        <dbReference type="SAM" id="MobiDB-lite"/>
    </source>
</evidence>
<dbReference type="Pfam" id="PF07714">
    <property type="entry name" value="PK_Tyr_Ser-Thr"/>
    <property type="match status" value="1"/>
</dbReference>
<sequence length="191" mass="20706">MRTWGTAARRTGACPSRSCRRGPLQCGTRRRVRRTKLLLLLLLQQAQQQQEPPQRSSSKKCSSSRASSAHRAGAAVAVAAAAAAAAEATRAAVAAAQRTQEEEEQQQQEQEQQQQQQHVCFILCAVLKGDGFYPASDVWSFGVAFWEALTGQIAFDGLSAGYVLVHVAAGSLQLPLPSDLLPRLRLENPQL</sequence>
<dbReference type="Gene3D" id="1.10.510.10">
    <property type="entry name" value="Transferase(Phosphotransferase) domain 1"/>
    <property type="match status" value="1"/>
</dbReference>
<accession>U6KQC2</accession>
<organism evidence="4 5">
    <name type="scientific">Eimeria tenella</name>
    <name type="common">Coccidian parasite</name>
    <dbReference type="NCBI Taxonomy" id="5802"/>
    <lineage>
        <taxon>Eukaryota</taxon>
        <taxon>Sar</taxon>
        <taxon>Alveolata</taxon>
        <taxon>Apicomplexa</taxon>
        <taxon>Conoidasida</taxon>
        <taxon>Coccidia</taxon>
        <taxon>Eucoccidiorida</taxon>
        <taxon>Eimeriorina</taxon>
        <taxon>Eimeriidae</taxon>
        <taxon>Eimeria</taxon>
    </lineage>
</organism>
<dbReference type="AlphaFoldDB" id="U6KQC2"/>
<dbReference type="SUPFAM" id="SSF56112">
    <property type="entry name" value="Protein kinase-like (PK-like)"/>
    <property type="match status" value="1"/>
</dbReference>
<reference evidence="4" key="1">
    <citation type="submission" date="2013-10" db="EMBL/GenBank/DDBJ databases">
        <title>Genomic analysis of the causative agents of coccidiosis in chickens.</title>
        <authorList>
            <person name="Reid A.J."/>
            <person name="Blake D."/>
            <person name="Billington K."/>
            <person name="Browne H."/>
            <person name="Dunn M."/>
            <person name="Hung S."/>
            <person name="Kawahara F."/>
            <person name="Miranda-Saavedra D."/>
            <person name="Mourier T."/>
            <person name="Nagra H."/>
            <person name="Otto T.D."/>
            <person name="Rawlings N."/>
            <person name="Sanchez A."/>
            <person name="Sanders M."/>
            <person name="Subramaniam C."/>
            <person name="Tay Y."/>
            <person name="Dear P."/>
            <person name="Doerig C."/>
            <person name="Gruber A."/>
            <person name="Parkinson J."/>
            <person name="Shirley M."/>
            <person name="Wan K.L."/>
            <person name="Berriman M."/>
            <person name="Tomley F."/>
            <person name="Pain A."/>
        </authorList>
    </citation>
    <scope>NUCLEOTIDE SEQUENCE [LARGE SCALE GENOMIC DNA]</scope>
    <source>
        <strain evidence="4">Houghton</strain>
    </source>
</reference>
<dbReference type="GeneID" id="25255859"/>
<dbReference type="VEuPathDB" id="ToxoDB:ETH2_0852400"/>
<evidence type="ECO:0000313" key="4">
    <source>
        <dbReference type="EMBL" id="CDJ39113.1"/>
    </source>
</evidence>
<dbReference type="EMBL" id="HG674144">
    <property type="protein sequence ID" value="CDJ39113.1"/>
    <property type="molecule type" value="Genomic_DNA"/>
</dbReference>
<dbReference type="InterPro" id="IPR001245">
    <property type="entry name" value="Ser-Thr/Tyr_kinase_cat_dom"/>
</dbReference>
<dbReference type="RefSeq" id="XP_013229868.1">
    <property type="nucleotide sequence ID" value="XM_013374414.1"/>
</dbReference>
<gene>
    <name evidence="4" type="ORF">ETH_00033965</name>
</gene>
<dbReference type="GO" id="GO:0004672">
    <property type="term" value="F:protein kinase activity"/>
    <property type="evidence" value="ECO:0007669"/>
    <property type="project" value="InterPro"/>
</dbReference>
<feature type="coiled-coil region" evidence="1">
    <location>
        <begin position="86"/>
        <end position="118"/>
    </location>
</feature>
<name>U6KQC2_EIMTE</name>
<reference evidence="4" key="2">
    <citation type="submission" date="2013-10" db="EMBL/GenBank/DDBJ databases">
        <authorList>
            <person name="Aslett M."/>
        </authorList>
    </citation>
    <scope>NUCLEOTIDE SEQUENCE [LARGE SCALE GENOMIC DNA]</scope>
    <source>
        <strain evidence="4">Houghton</strain>
    </source>
</reference>
<dbReference type="OrthoDB" id="371082at2759"/>
<feature type="domain" description="Serine-threonine/tyrosine-protein kinase catalytic" evidence="3">
    <location>
        <begin position="104"/>
        <end position="178"/>
    </location>
</feature>
<dbReference type="InterPro" id="IPR011009">
    <property type="entry name" value="Kinase-like_dom_sf"/>
</dbReference>